<dbReference type="InParanoid" id="G5A4K1"/>
<accession>G5A4K1</accession>
<dbReference type="RefSeq" id="XP_009534463.1">
    <property type="nucleotide sequence ID" value="XM_009536168.1"/>
</dbReference>
<dbReference type="STRING" id="1094619.G5A4K1"/>
<dbReference type="GeneID" id="20660533"/>
<keyword evidence="2" id="KW-1185">Reference proteome</keyword>
<protein>
    <submittedName>
        <fullName evidence="1">Uncharacterized protein</fullName>
    </submittedName>
</protein>
<proteinExistence type="predicted"/>
<evidence type="ECO:0000313" key="1">
    <source>
        <dbReference type="EMBL" id="EGZ09602.1"/>
    </source>
</evidence>
<dbReference type="AlphaFoldDB" id="G5A4K1"/>
<evidence type="ECO:0000313" key="2">
    <source>
        <dbReference type="Proteomes" id="UP000002640"/>
    </source>
</evidence>
<dbReference type="KEGG" id="psoj:PHYSODRAFT_522564"/>
<sequence>MQASSLVDKYAFLEPWCSVLRGRLATEGRFSDHSALGEYWWVSVRPPPSLMAILNREATDVRLLREALELLSLVAVVDNEAWKLLLLERCGLKLDNDDESLDGEFMPRFLLRFDAEHLRYSASLPASTIRQFFL</sequence>
<dbReference type="Proteomes" id="UP000002640">
    <property type="component" value="Unassembled WGS sequence"/>
</dbReference>
<dbReference type="EMBL" id="JH159159">
    <property type="protein sequence ID" value="EGZ09602.1"/>
    <property type="molecule type" value="Genomic_DNA"/>
</dbReference>
<name>G5A4K1_PHYSP</name>
<gene>
    <name evidence="1" type="ORF">PHYSODRAFT_522564</name>
</gene>
<feature type="non-terminal residue" evidence="1">
    <location>
        <position position="134"/>
    </location>
</feature>
<organism evidence="1 2">
    <name type="scientific">Phytophthora sojae (strain P6497)</name>
    <name type="common">Soybean stem and root rot agent</name>
    <name type="synonym">Phytophthora megasperma f. sp. glycines</name>
    <dbReference type="NCBI Taxonomy" id="1094619"/>
    <lineage>
        <taxon>Eukaryota</taxon>
        <taxon>Sar</taxon>
        <taxon>Stramenopiles</taxon>
        <taxon>Oomycota</taxon>
        <taxon>Peronosporomycetes</taxon>
        <taxon>Peronosporales</taxon>
        <taxon>Peronosporaceae</taxon>
        <taxon>Phytophthora</taxon>
    </lineage>
</organism>
<reference evidence="1 2" key="1">
    <citation type="journal article" date="2006" name="Science">
        <title>Phytophthora genome sequences uncover evolutionary origins and mechanisms of pathogenesis.</title>
        <authorList>
            <person name="Tyler B.M."/>
            <person name="Tripathy S."/>
            <person name="Zhang X."/>
            <person name="Dehal P."/>
            <person name="Jiang R.H."/>
            <person name="Aerts A."/>
            <person name="Arredondo F.D."/>
            <person name="Baxter L."/>
            <person name="Bensasson D."/>
            <person name="Beynon J.L."/>
            <person name="Chapman J."/>
            <person name="Damasceno C.M."/>
            <person name="Dorrance A.E."/>
            <person name="Dou D."/>
            <person name="Dickerman A.W."/>
            <person name="Dubchak I.L."/>
            <person name="Garbelotto M."/>
            <person name="Gijzen M."/>
            <person name="Gordon S.G."/>
            <person name="Govers F."/>
            <person name="Grunwald N.J."/>
            <person name="Huang W."/>
            <person name="Ivors K.L."/>
            <person name="Jones R.W."/>
            <person name="Kamoun S."/>
            <person name="Krampis K."/>
            <person name="Lamour K.H."/>
            <person name="Lee M.K."/>
            <person name="McDonald W.H."/>
            <person name="Medina M."/>
            <person name="Meijer H.J."/>
            <person name="Nordberg E.K."/>
            <person name="Maclean D.J."/>
            <person name="Ospina-Giraldo M.D."/>
            <person name="Morris P.F."/>
            <person name="Phuntumart V."/>
            <person name="Putnam N.H."/>
            <person name="Rash S."/>
            <person name="Rose J.K."/>
            <person name="Sakihama Y."/>
            <person name="Salamov A.A."/>
            <person name="Savidor A."/>
            <person name="Scheuring C.F."/>
            <person name="Smith B.M."/>
            <person name="Sobral B.W."/>
            <person name="Terry A."/>
            <person name="Torto-Alalibo T.A."/>
            <person name="Win J."/>
            <person name="Xu Z."/>
            <person name="Zhang H."/>
            <person name="Grigoriev I.V."/>
            <person name="Rokhsar D.S."/>
            <person name="Boore J.L."/>
        </authorList>
    </citation>
    <scope>NUCLEOTIDE SEQUENCE [LARGE SCALE GENOMIC DNA]</scope>
    <source>
        <strain evidence="1 2">P6497</strain>
    </source>
</reference>